<dbReference type="OrthoDB" id="4950188at2"/>
<proteinExistence type="predicted"/>
<reference evidence="2 3" key="1">
    <citation type="submission" date="2019-03" db="EMBL/GenBank/DDBJ databases">
        <title>Genome Sequencing and Assembly of Various Microbes Isolated from Partially Reclaimed Soil and Acid Mine Drainage (AMD) Site.</title>
        <authorList>
            <person name="Steinbock B."/>
            <person name="Bechtold R."/>
            <person name="Sevigny J.L."/>
            <person name="Thomas D."/>
            <person name="Cuthill L.R."/>
            <person name="Aveiro Johannsen E.J."/>
            <person name="Thomas K."/>
            <person name="Ghosh A."/>
        </authorList>
    </citation>
    <scope>NUCLEOTIDE SEQUENCE [LARGE SCALE GENOMIC DNA]</scope>
    <source>
        <strain evidence="2 3">S-A1</strain>
    </source>
</reference>
<name>A0A4R5Y2H4_9MICC</name>
<evidence type="ECO:0000313" key="2">
    <source>
        <dbReference type="EMBL" id="TDL38649.1"/>
    </source>
</evidence>
<evidence type="ECO:0000313" key="3">
    <source>
        <dbReference type="Proteomes" id="UP000294621"/>
    </source>
</evidence>
<organism evidence="2 3">
    <name type="scientific">Arthrobacter nitrophenolicus</name>
    <dbReference type="NCBI Taxonomy" id="683150"/>
    <lineage>
        <taxon>Bacteria</taxon>
        <taxon>Bacillati</taxon>
        <taxon>Actinomycetota</taxon>
        <taxon>Actinomycetes</taxon>
        <taxon>Micrococcales</taxon>
        <taxon>Micrococcaceae</taxon>
        <taxon>Arthrobacter</taxon>
    </lineage>
</organism>
<sequence length="74" mass="8044">MTESHEAAFDEHARRGSTEPGLEGEGGQYGEGDLENPAEDFRNEDAVREGLTDGQVMTTSEERGPLHGDPDAER</sequence>
<dbReference type="EMBL" id="SMZQ01000003">
    <property type="protein sequence ID" value="TDL38649.1"/>
    <property type="molecule type" value="Genomic_DNA"/>
</dbReference>
<feature type="compositionally biased region" description="Basic and acidic residues" evidence="1">
    <location>
        <begin position="60"/>
        <end position="74"/>
    </location>
</feature>
<protein>
    <submittedName>
        <fullName evidence="2">Uncharacterized protein</fullName>
    </submittedName>
</protein>
<dbReference type="AlphaFoldDB" id="A0A4R5Y2H4"/>
<feature type="compositionally biased region" description="Basic and acidic residues" evidence="1">
    <location>
        <begin position="39"/>
        <end position="51"/>
    </location>
</feature>
<dbReference type="RefSeq" id="WP_133347597.1">
    <property type="nucleotide sequence ID" value="NZ_JBEPNJ010000003.1"/>
</dbReference>
<gene>
    <name evidence="2" type="ORF">E2R57_06755</name>
</gene>
<feature type="compositionally biased region" description="Basic and acidic residues" evidence="1">
    <location>
        <begin position="1"/>
        <end position="17"/>
    </location>
</feature>
<feature type="region of interest" description="Disordered" evidence="1">
    <location>
        <begin position="1"/>
        <end position="74"/>
    </location>
</feature>
<comment type="caution">
    <text evidence="2">The sequence shown here is derived from an EMBL/GenBank/DDBJ whole genome shotgun (WGS) entry which is preliminary data.</text>
</comment>
<dbReference type="Proteomes" id="UP000294621">
    <property type="component" value="Unassembled WGS sequence"/>
</dbReference>
<accession>A0A4R5Y2H4</accession>
<evidence type="ECO:0000256" key="1">
    <source>
        <dbReference type="SAM" id="MobiDB-lite"/>
    </source>
</evidence>